<reference evidence="2" key="1">
    <citation type="submission" date="2023-06" db="EMBL/GenBank/DDBJ databases">
        <authorList>
            <consortium name="Lawrence Berkeley National Laboratory"/>
            <person name="Ahrendt S."/>
            <person name="Sahu N."/>
            <person name="Indic B."/>
            <person name="Wong-Bajracharya J."/>
            <person name="Merenyi Z."/>
            <person name="Ke H.-M."/>
            <person name="Monk M."/>
            <person name="Kocsube S."/>
            <person name="Drula E."/>
            <person name="Lipzen A."/>
            <person name="Balint B."/>
            <person name="Henrissat B."/>
            <person name="Andreopoulos B."/>
            <person name="Martin F.M."/>
            <person name="Harder C.B."/>
            <person name="Rigling D."/>
            <person name="Ford K.L."/>
            <person name="Foster G.D."/>
            <person name="Pangilinan J."/>
            <person name="Papanicolaou A."/>
            <person name="Barry K."/>
            <person name="LaButti K."/>
            <person name="Viragh M."/>
            <person name="Koriabine M."/>
            <person name="Yan M."/>
            <person name="Riley R."/>
            <person name="Champramary S."/>
            <person name="Plett K.L."/>
            <person name="Tsai I.J."/>
            <person name="Slot J."/>
            <person name="Sipos G."/>
            <person name="Plett J."/>
            <person name="Nagy L.G."/>
            <person name="Grigoriev I.V."/>
        </authorList>
    </citation>
    <scope>NUCLEOTIDE SEQUENCE</scope>
    <source>
        <strain evidence="2">CCBAS 213</strain>
    </source>
</reference>
<evidence type="ECO:0000256" key="1">
    <source>
        <dbReference type="SAM" id="Phobius"/>
    </source>
</evidence>
<keyword evidence="1" id="KW-0472">Membrane</keyword>
<gene>
    <name evidence="2" type="ORF">EV420DRAFT_1486209</name>
</gene>
<accession>A0AA39MN96</accession>
<name>A0AA39MN96_ARMTA</name>
<feature type="transmembrane region" description="Helical" evidence="1">
    <location>
        <begin position="49"/>
        <end position="71"/>
    </location>
</feature>
<evidence type="ECO:0000313" key="2">
    <source>
        <dbReference type="EMBL" id="KAK0439685.1"/>
    </source>
</evidence>
<keyword evidence="1" id="KW-0812">Transmembrane</keyword>
<protein>
    <submittedName>
        <fullName evidence="2">Uncharacterized protein</fullName>
    </submittedName>
</protein>
<sequence>MSQIDQVTAIQLSDSWFNAVIIESLAHGAMYIHGTSGSFTVADLHQTKVLVGISIFMYIMVTIHIAMRWYYARRAFITNGQTEETRFGGAGSYGEGIGGSSSFHPYAQSVGYVSHYDSEHNSNCSLFQVFDVFFLIQELTPFTGSQGDSATLWGSNSITWGVAYYSMTLSTTIICTVLIVYKLVQARTTSLSLSVPANPYHRVMEIMVESAVLYVVTLVVYILFIAMDNPYSLYPQVVLVSVTGKFSLNFRRALRRL</sequence>
<proteinExistence type="predicted"/>
<dbReference type="EMBL" id="JAUEPS010000083">
    <property type="protein sequence ID" value="KAK0439685.1"/>
    <property type="molecule type" value="Genomic_DNA"/>
</dbReference>
<keyword evidence="1" id="KW-1133">Transmembrane helix</keyword>
<dbReference type="RefSeq" id="XP_060323327.1">
    <property type="nucleotide sequence ID" value="XM_060470362.1"/>
</dbReference>
<dbReference type="Proteomes" id="UP001175211">
    <property type="component" value="Unassembled WGS sequence"/>
</dbReference>
<feature type="transmembrane region" description="Helical" evidence="1">
    <location>
        <begin position="162"/>
        <end position="184"/>
    </location>
</feature>
<dbReference type="AlphaFoldDB" id="A0AA39MN96"/>
<evidence type="ECO:0000313" key="3">
    <source>
        <dbReference type="Proteomes" id="UP001175211"/>
    </source>
</evidence>
<keyword evidence="3" id="KW-1185">Reference proteome</keyword>
<organism evidence="2 3">
    <name type="scientific">Armillaria tabescens</name>
    <name type="common">Ringless honey mushroom</name>
    <name type="synonym">Agaricus tabescens</name>
    <dbReference type="NCBI Taxonomy" id="1929756"/>
    <lineage>
        <taxon>Eukaryota</taxon>
        <taxon>Fungi</taxon>
        <taxon>Dikarya</taxon>
        <taxon>Basidiomycota</taxon>
        <taxon>Agaricomycotina</taxon>
        <taxon>Agaricomycetes</taxon>
        <taxon>Agaricomycetidae</taxon>
        <taxon>Agaricales</taxon>
        <taxon>Marasmiineae</taxon>
        <taxon>Physalacriaceae</taxon>
        <taxon>Desarmillaria</taxon>
    </lineage>
</organism>
<feature type="transmembrane region" description="Helical" evidence="1">
    <location>
        <begin position="205"/>
        <end position="227"/>
    </location>
</feature>
<dbReference type="GeneID" id="85353910"/>
<comment type="caution">
    <text evidence="2">The sequence shown here is derived from an EMBL/GenBank/DDBJ whole genome shotgun (WGS) entry which is preliminary data.</text>
</comment>